<name>A0A3R9J3Z0_STRMT</name>
<evidence type="ECO:0000313" key="2">
    <source>
        <dbReference type="EMBL" id="RSI63280.1"/>
    </source>
</evidence>
<proteinExistence type="predicted"/>
<protein>
    <recommendedName>
        <fullName evidence="1">DUF4145 domain-containing protein</fullName>
    </recommendedName>
</protein>
<evidence type="ECO:0000313" key="3">
    <source>
        <dbReference type="Proteomes" id="UP000278653"/>
    </source>
</evidence>
<comment type="caution">
    <text evidence="2">The sequence shown here is derived from an EMBL/GenBank/DDBJ whole genome shotgun (WGS) entry which is preliminary data.</text>
</comment>
<reference evidence="2 3" key="1">
    <citation type="submission" date="2018-11" db="EMBL/GenBank/DDBJ databases">
        <title>Species Designations Belie Phenotypic and Genotypic Heterogeneity in Oral Streptococci.</title>
        <authorList>
            <person name="Velsko I."/>
        </authorList>
    </citation>
    <scope>NUCLEOTIDE SEQUENCE [LARGE SCALE GENOMIC DNA]</scope>
    <source>
        <strain evidence="2 3">BCC15</strain>
    </source>
</reference>
<gene>
    <name evidence="2" type="ORF">D8865_01355</name>
</gene>
<dbReference type="Pfam" id="PF13643">
    <property type="entry name" value="DUF4145"/>
    <property type="match status" value="1"/>
</dbReference>
<dbReference type="Proteomes" id="UP000278653">
    <property type="component" value="Unassembled WGS sequence"/>
</dbReference>
<sequence>MSFDLSKLSLGGGFAGNSKAFQCPICSGFSSHLWTYNPININRDFNESIKFIIIAQCQACNQFSIWITNEIQITYSPRIVLNTSDATLTLIFPNVAEGIPKPNNDMPDDVKEIYIEAGEVLNISPRASAALSRLAIEKLVAHLNAQGKDLNTQIGSLVSKGMPIEIQQMLDSVRVIGNNAVHPGQIDIKDNKELALSLLSFINLIVDNRITQPKKILDTYNLLPESYRNSIERKCINLSQRLIHFLCPNTELQL</sequence>
<dbReference type="InterPro" id="IPR025285">
    <property type="entry name" value="DUF4145"/>
</dbReference>
<accession>A0A3R9J3Z0</accession>
<dbReference type="AlphaFoldDB" id="A0A3R9J3Z0"/>
<evidence type="ECO:0000259" key="1">
    <source>
        <dbReference type="Pfam" id="PF13643"/>
    </source>
</evidence>
<dbReference type="EMBL" id="RJNH01000001">
    <property type="protein sequence ID" value="RSI63280.1"/>
    <property type="molecule type" value="Genomic_DNA"/>
</dbReference>
<organism evidence="2 3">
    <name type="scientific">Streptococcus mitis</name>
    <dbReference type="NCBI Taxonomy" id="28037"/>
    <lineage>
        <taxon>Bacteria</taxon>
        <taxon>Bacillati</taxon>
        <taxon>Bacillota</taxon>
        <taxon>Bacilli</taxon>
        <taxon>Lactobacillales</taxon>
        <taxon>Streptococcaceae</taxon>
        <taxon>Streptococcus</taxon>
        <taxon>Streptococcus mitis group</taxon>
    </lineage>
</organism>
<dbReference type="RefSeq" id="WP_125446778.1">
    <property type="nucleotide sequence ID" value="NZ_RJNH01000001.1"/>
</dbReference>
<feature type="domain" description="DUF4145" evidence="1">
    <location>
        <begin position="116"/>
        <end position="194"/>
    </location>
</feature>